<dbReference type="Pfam" id="PF21671">
    <property type="entry name" value="CPL1-like"/>
    <property type="match status" value="1"/>
</dbReference>
<keyword evidence="1" id="KW-0732">Signal</keyword>
<comment type="caution">
    <text evidence="3">The sequence shown here is derived from an EMBL/GenBank/DDBJ whole genome shotgun (WGS) entry which is preliminary data.</text>
</comment>
<gene>
    <name evidence="3" type="ORF">NLI96_g3749</name>
</gene>
<evidence type="ECO:0000313" key="4">
    <source>
        <dbReference type="Proteomes" id="UP001212997"/>
    </source>
</evidence>
<feature type="chain" id="PRO_5042287757" description="Protein CPL1-like domain-containing protein" evidence="1">
    <location>
        <begin position="20"/>
        <end position="280"/>
    </location>
</feature>
<evidence type="ECO:0000256" key="1">
    <source>
        <dbReference type="SAM" id="SignalP"/>
    </source>
</evidence>
<name>A0AAD5V690_9APHY</name>
<dbReference type="EMBL" id="JANAWD010000101">
    <property type="protein sequence ID" value="KAJ3487114.1"/>
    <property type="molecule type" value="Genomic_DNA"/>
</dbReference>
<accession>A0AAD5V690</accession>
<sequence length="280" mass="28873">MRFTAPFLVGLLATLNVSARRFHGGLEARTTTDVCASIQNVPLTATLLGHTITVGYINACICLSTLPSFVTSNAVCIAAVALSGAQSTVDKLKTLINNAPSHQTCTYPDNAVSQCSSGNPCDFTCIKGFSPYPAGNPTDCACSSPKRVCNGFCLNVASCPSISFPLRRSLGKTCKSGYTACSIHGYSADDDAYECIDTARDLESCGGCANPSGAGVAAGVDCSALPGVADVSCRAGKCDVSQCMPGWKLTPEGDGCISVEATSSVAAAYAFIQERLKEAL</sequence>
<dbReference type="InterPro" id="IPR038955">
    <property type="entry name" value="PriA/CPL1_fungi"/>
</dbReference>
<evidence type="ECO:0000259" key="2">
    <source>
        <dbReference type="Pfam" id="PF21671"/>
    </source>
</evidence>
<dbReference type="Proteomes" id="UP001212997">
    <property type="component" value="Unassembled WGS sequence"/>
</dbReference>
<feature type="domain" description="Protein CPL1-like" evidence="2">
    <location>
        <begin position="193"/>
        <end position="257"/>
    </location>
</feature>
<protein>
    <recommendedName>
        <fullName evidence="2">Protein CPL1-like domain-containing protein</fullName>
    </recommendedName>
</protein>
<dbReference type="InterPro" id="IPR048661">
    <property type="entry name" value="CPL1-like"/>
</dbReference>
<keyword evidence="4" id="KW-1185">Reference proteome</keyword>
<feature type="signal peptide" evidence="1">
    <location>
        <begin position="1"/>
        <end position="19"/>
    </location>
</feature>
<dbReference type="PANTHER" id="PTHR35192:SF2">
    <property type="entry name" value="APPLE DOMAIN-CONTAINING PROTEIN"/>
    <property type="match status" value="1"/>
</dbReference>
<dbReference type="PANTHER" id="PTHR35192">
    <property type="entry name" value="PROTEIN, PUTATIVE-RELATED"/>
    <property type="match status" value="1"/>
</dbReference>
<dbReference type="AlphaFoldDB" id="A0AAD5V690"/>
<evidence type="ECO:0000313" key="3">
    <source>
        <dbReference type="EMBL" id="KAJ3487114.1"/>
    </source>
</evidence>
<organism evidence="3 4">
    <name type="scientific">Meripilus lineatus</name>
    <dbReference type="NCBI Taxonomy" id="2056292"/>
    <lineage>
        <taxon>Eukaryota</taxon>
        <taxon>Fungi</taxon>
        <taxon>Dikarya</taxon>
        <taxon>Basidiomycota</taxon>
        <taxon>Agaricomycotina</taxon>
        <taxon>Agaricomycetes</taxon>
        <taxon>Polyporales</taxon>
        <taxon>Meripilaceae</taxon>
        <taxon>Meripilus</taxon>
    </lineage>
</organism>
<proteinExistence type="predicted"/>
<reference evidence="3" key="1">
    <citation type="submission" date="2022-07" db="EMBL/GenBank/DDBJ databases">
        <title>Genome Sequence of Physisporinus lineatus.</title>
        <authorList>
            <person name="Buettner E."/>
        </authorList>
    </citation>
    <scope>NUCLEOTIDE SEQUENCE</scope>
    <source>
        <strain evidence="3">VT162</strain>
    </source>
</reference>